<comment type="caution">
    <text evidence="11">The sequence shown here is derived from an EMBL/GenBank/DDBJ whole genome shotgun (WGS) entry which is preliminary data.</text>
</comment>
<accession>A0A8T2T5R9</accession>
<reference evidence="11" key="1">
    <citation type="submission" date="2021-08" db="EMBL/GenBank/DDBJ databases">
        <title>WGS assembly of Ceratopteris richardii.</title>
        <authorList>
            <person name="Marchant D.B."/>
            <person name="Chen G."/>
            <person name="Jenkins J."/>
            <person name="Shu S."/>
            <person name="Leebens-Mack J."/>
            <person name="Grimwood J."/>
            <person name="Schmutz J."/>
            <person name="Soltis P."/>
            <person name="Soltis D."/>
            <person name="Chen Z.-H."/>
        </authorList>
    </citation>
    <scope>NUCLEOTIDE SEQUENCE</scope>
    <source>
        <strain evidence="11">Whitten #5841</strain>
        <tissue evidence="11">Leaf</tissue>
    </source>
</reference>
<evidence type="ECO:0000256" key="6">
    <source>
        <dbReference type="ARBA" id="ARBA00023136"/>
    </source>
</evidence>
<feature type="transmembrane region" description="Helical" evidence="9">
    <location>
        <begin position="187"/>
        <end position="207"/>
    </location>
</feature>
<name>A0A8T2T5R9_CERRI</name>
<dbReference type="PANTHER" id="PTHR22950">
    <property type="entry name" value="AMINO ACID TRANSPORTER"/>
    <property type="match status" value="1"/>
</dbReference>
<dbReference type="EMBL" id="CM035420">
    <property type="protein sequence ID" value="KAH7405216.1"/>
    <property type="molecule type" value="Genomic_DNA"/>
</dbReference>
<feature type="domain" description="Amino acid transporter transmembrane" evidence="10">
    <location>
        <begin position="156"/>
        <end position="531"/>
    </location>
</feature>
<feature type="transmembrane region" description="Helical" evidence="9">
    <location>
        <begin position="300"/>
        <end position="324"/>
    </location>
</feature>
<feature type="transmembrane region" description="Helical" evidence="9">
    <location>
        <begin position="419"/>
        <end position="441"/>
    </location>
</feature>
<organism evidence="11 12">
    <name type="scientific">Ceratopteris richardii</name>
    <name type="common">Triangle waterfern</name>
    <dbReference type="NCBI Taxonomy" id="49495"/>
    <lineage>
        <taxon>Eukaryota</taxon>
        <taxon>Viridiplantae</taxon>
        <taxon>Streptophyta</taxon>
        <taxon>Embryophyta</taxon>
        <taxon>Tracheophyta</taxon>
        <taxon>Polypodiopsida</taxon>
        <taxon>Polypodiidae</taxon>
        <taxon>Polypodiales</taxon>
        <taxon>Pteridineae</taxon>
        <taxon>Pteridaceae</taxon>
        <taxon>Parkerioideae</taxon>
        <taxon>Ceratopteris</taxon>
    </lineage>
</organism>
<dbReference type="GO" id="GO:0005774">
    <property type="term" value="C:vacuolar membrane"/>
    <property type="evidence" value="ECO:0007669"/>
    <property type="project" value="TreeGrafter"/>
</dbReference>
<evidence type="ECO:0000313" key="12">
    <source>
        <dbReference type="Proteomes" id="UP000825935"/>
    </source>
</evidence>
<comment type="similarity">
    <text evidence="7">Belongs to the amino acid/polyamine transporter 2 family. Amino acid/auxin permease (AAAP) (TC 2.A.18.5) subfamily.</text>
</comment>
<feature type="transmembrane region" description="Helical" evidence="9">
    <location>
        <begin position="344"/>
        <end position="363"/>
    </location>
</feature>
<keyword evidence="6 9" id="KW-0472">Membrane</keyword>
<dbReference type="OrthoDB" id="655540at2759"/>
<dbReference type="Pfam" id="PF01490">
    <property type="entry name" value="Aa_trans"/>
    <property type="match status" value="1"/>
</dbReference>
<keyword evidence="4" id="KW-0029">Amino-acid transport</keyword>
<sequence>MRKSESLSSIDEAMYLNEDEEEGELGNNADENNACSSTSSSISGGTPRFGNESRPESLRQTSLWPQSYRRSIDTYSQFGSPGFTSMSPALSYMGASQLSIQPRQRKSSESLSSLSSSFLQNKGPNKDRSANEVRYEEPQEFFYHEISEYGHAFPRQCSTTQGILNGINVMCGVGILSTPYALKEGGWIGLIFFVMVAIISLYTGILLRHCLDSQDGLETYPDIGQAAFGTWGRVTISIFLYMELYAACVEFLILEGDNLSAVFPNVNLRLIGFDLTGQKLFIIMTAIFVLPTVWLRDLSLLSYVSALGVLSSVLVVLCVSWIGVVDEIGFHWSGRPLNFSSLPLSLGLYAFCYSGHSVFPNIYSSLKKPSQFPLVLLMSFLVCTILYGSMAVMGFMMFGEETQSQITLNLPQHFTASKVAIWCTIINPFTKYALSITPVALSMEELLVSQTYAFKSFGISCCLRTILVLSTVLVAILLPFFGYVMAFVGSLLSICLCMIFPASCFLKLMSLKATAIQEVPLYFDCSCGIFVLHHWDILLHRSNDSKLLIHVLIMVVVLHTIEV</sequence>
<feature type="transmembrane region" description="Helical" evidence="9">
    <location>
        <begin position="238"/>
        <end position="256"/>
    </location>
</feature>
<dbReference type="FunFam" id="1.20.1740.10:FF:000047">
    <property type="entry name" value="Amino acid transporter AVT1A"/>
    <property type="match status" value="1"/>
</dbReference>
<keyword evidence="3 9" id="KW-0812">Transmembrane</keyword>
<feature type="transmembrane region" description="Helical" evidence="9">
    <location>
        <begin position="487"/>
        <end position="509"/>
    </location>
</feature>
<evidence type="ECO:0000313" key="11">
    <source>
        <dbReference type="EMBL" id="KAH7405216.1"/>
    </source>
</evidence>
<evidence type="ECO:0000256" key="9">
    <source>
        <dbReference type="SAM" id="Phobius"/>
    </source>
</evidence>
<comment type="subcellular location">
    <subcellularLocation>
        <location evidence="1">Membrane</location>
        <topology evidence="1">Multi-pass membrane protein</topology>
    </subcellularLocation>
</comment>
<gene>
    <name evidence="11" type="ORF">KP509_15G061200</name>
</gene>
<evidence type="ECO:0000256" key="3">
    <source>
        <dbReference type="ARBA" id="ARBA00022692"/>
    </source>
</evidence>
<evidence type="ECO:0000256" key="8">
    <source>
        <dbReference type="SAM" id="MobiDB-lite"/>
    </source>
</evidence>
<keyword evidence="2" id="KW-0813">Transport</keyword>
<keyword evidence="12" id="KW-1185">Reference proteome</keyword>
<evidence type="ECO:0000256" key="1">
    <source>
        <dbReference type="ARBA" id="ARBA00004141"/>
    </source>
</evidence>
<keyword evidence="5 9" id="KW-1133">Transmembrane helix</keyword>
<proteinExistence type="inferred from homology"/>
<dbReference type="InterPro" id="IPR013057">
    <property type="entry name" value="AA_transpt_TM"/>
</dbReference>
<evidence type="ECO:0000256" key="2">
    <source>
        <dbReference type="ARBA" id="ARBA00022448"/>
    </source>
</evidence>
<evidence type="ECO:0000256" key="7">
    <source>
        <dbReference type="ARBA" id="ARBA00049662"/>
    </source>
</evidence>
<feature type="region of interest" description="Disordered" evidence="8">
    <location>
        <begin position="1"/>
        <end position="65"/>
    </location>
</feature>
<feature type="transmembrane region" description="Helical" evidence="9">
    <location>
        <begin position="276"/>
        <end position="295"/>
    </location>
</feature>
<dbReference type="GO" id="GO:0015179">
    <property type="term" value="F:L-amino acid transmembrane transporter activity"/>
    <property type="evidence" value="ECO:0007669"/>
    <property type="project" value="TreeGrafter"/>
</dbReference>
<protein>
    <recommendedName>
        <fullName evidence="10">Amino acid transporter transmembrane domain-containing protein</fullName>
    </recommendedName>
</protein>
<feature type="transmembrane region" description="Helical" evidence="9">
    <location>
        <begin position="461"/>
        <end position="481"/>
    </location>
</feature>
<evidence type="ECO:0000256" key="5">
    <source>
        <dbReference type="ARBA" id="ARBA00022989"/>
    </source>
</evidence>
<dbReference type="Proteomes" id="UP000825935">
    <property type="component" value="Chromosome 15"/>
</dbReference>
<feature type="compositionally biased region" description="Low complexity" evidence="8">
    <location>
        <begin position="25"/>
        <end position="46"/>
    </location>
</feature>
<dbReference type="PANTHER" id="PTHR22950:SF692">
    <property type="entry name" value="TRANSMEMBRANE AMINO ACID TRANSPORTER FAMILY PROTEIN"/>
    <property type="match status" value="1"/>
</dbReference>
<evidence type="ECO:0000259" key="10">
    <source>
        <dbReference type="Pfam" id="PF01490"/>
    </source>
</evidence>
<dbReference type="AlphaFoldDB" id="A0A8T2T5R9"/>
<feature type="transmembrane region" description="Helical" evidence="9">
    <location>
        <begin position="375"/>
        <end position="399"/>
    </location>
</feature>
<evidence type="ECO:0000256" key="4">
    <source>
        <dbReference type="ARBA" id="ARBA00022970"/>
    </source>
</evidence>